<dbReference type="Pfam" id="PF12802">
    <property type="entry name" value="MarR_2"/>
    <property type="match status" value="1"/>
</dbReference>
<keyword evidence="2" id="KW-0238">DNA-binding</keyword>
<dbReference type="PROSITE" id="PS01117">
    <property type="entry name" value="HTH_MARR_1"/>
    <property type="match status" value="1"/>
</dbReference>
<dbReference type="PANTHER" id="PTHR33164">
    <property type="entry name" value="TRANSCRIPTIONAL REGULATOR, MARR FAMILY"/>
    <property type="match status" value="1"/>
</dbReference>
<dbReference type="SUPFAM" id="SSF46785">
    <property type="entry name" value="Winged helix' DNA-binding domain"/>
    <property type="match status" value="1"/>
</dbReference>
<feature type="compositionally biased region" description="Polar residues" evidence="4">
    <location>
        <begin position="163"/>
        <end position="176"/>
    </location>
</feature>
<evidence type="ECO:0000256" key="4">
    <source>
        <dbReference type="SAM" id="MobiDB-lite"/>
    </source>
</evidence>
<dbReference type="InterPro" id="IPR023187">
    <property type="entry name" value="Tscrpt_reg_MarR-type_CS"/>
</dbReference>
<evidence type="ECO:0000313" key="6">
    <source>
        <dbReference type="EMBL" id="KER34492.1"/>
    </source>
</evidence>
<evidence type="ECO:0000259" key="5">
    <source>
        <dbReference type="PROSITE" id="PS50995"/>
    </source>
</evidence>
<evidence type="ECO:0000256" key="2">
    <source>
        <dbReference type="ARBA" id="ARBA00023125"/>
    </source>
</evidence>
<feature type="region of interest" description="Disordered" evidence="4">
    <location>
        <begin position="163"/>
        <end position="185"/>
    </location>
</feature>
<feature type="domain" description="HTH marR-type" evidence="5">
    <location>
        <begin position="24"/>
        <end position="157"/>
    </location>
</feature>
<dbReference type="SMART" id="SM00347">
    <property type="entry name" value="HTH_MARR"/>
    <property type="match status" value="1"/>
</dbReference>
<dbReference type="EMBL" id="JANF02000094">
    <property type="protein sequence ID" value="KER34492.1"/>
    <property type="molecule type" value="Genomic_DNA"/>
</dbReference>
<dbReference type="Proteomes" id="UP000028135">
    <property type="component" value="Unassembled WGS sequence"/>
</dbReference>
<dbReference type="PROSITE" id="PS50995">
    <property type="entry name" value="HTH_MARR_2"/>
    <property type="match status" value="1"/>
</dbReference>
<gene>
    <name evidence="6" type="ORF">AL00_20310</name>
</gene>
<dbReference type="InterPro" id="IPR000835">
    <property type="entry name" value="HTH_MarR-typ"/>
</dbReference>
<name>A0A8E1C0U8_9SPHN</name>
<dbReference type="InterPro" id="IPR036390">
    <property type="entry name" value="WH_DNA-bd_sf"/>
</dbReference>
<dbReference type="GO" id="GO:0003677">
    <property type="term" value="F:DNA binding"/>
    <property type="evidence" value="ECO:0007669"/>
    <property type="project" value="UniProtKB-KW"/>
</dbReference>
<dbReference type="InterPro" id="IPR039422">
    <property type="entry name" value="MarR/SlyA-like"/>
</dbReference>
<dbReference type="Gene3D" id="1.10.10.10">
    <property type="entry name" value="Winged helix-like DNA-binding domain superfamily/Winged helix DNA-binding domain"/>
    <property type="match status" value="1"/>
</dbReference>
<protein>
    <recommendedName>
        <fullName evidence="5">HTH marR-type domain-containing protein</fullName>
    </recommendedName>
</protein>
<sequence length="185" mass="19678">MKKSTETYSPWKPAKPDATMGALAGTLGTLLRTPFEALAARVYTALAVSYPDVREAHGAVFRHLPLAGASVSDLARRAGMAKQSMGFLVDSLLGAGYLEAAQSATDRRAKLVRLSARGMQMQSRAIEIGLAIEAEWAQSMGEVEMGALRALLKVLAESIPESTTAGNVPAETSTLSKTRKKKETV</sequence>
<dbReference type="InterPro" id="IPR036388">
    <property type="entry name" value="WH-like_DNA-bd_sf"/>
</dbReference>
<evidence type="ECO:0000256" key="1">
    <source>
        <dbReference type="ARBA" id="ARBA00023015"/>
    </source>
</evidence>
<accession>A0A8E1C0U8</accession>
<evidence type="ECO:0000313" key="7">
    <source>
        <dbReference type="Proteomes" id="UP000028135"/>
    </source>
</evidence>
<evidence type="ECO:0000256" key="3">
    <source>
        <dbReference type="ARBA" id="ARBA00023163"/>
    </source>
</evidence>
<dbReference type="GO" id="GO:0006950">
    <property type="term" value="P:response to stress"/>
    <property type="evidence" value="ECO:0007669"/>
    <property type="project" value="TreeGrafter"/>
</dbReference>
<keyword evidence="3" id="KW-0804">Transcription</keyword>
<proteinExistence type="predicted"/>
<dbReference type="GO" id="GO:0003700">
    <property type="term" value="F:DNA-binding transcription factor activity"/>
    <property type="evidence" value="ECO:0007669"/>
    <property type="project" value="InterPro"/>
</dbReference>
<dbReference type="PANTHER" id="PTHR33164:SF57">
    <property type="entry name" value="MARR-FAMILY TRANSCRIPTIONAL REGULATOR"/>
    <property type="match status" value="1"/>
</dbReference>
<comment type="caution">
    <text evidence="6">The sequence shown here is derived from an EMBL/GenBank/DDBJ whole genome shotgun (WGS) entry which is preliminary data.</text>
</comment>
<reference evidence="6 7" key="1">
    <citation type="submission" date="2014-05" db="EMBL/GenBank/DDBJ databases">
        <title>Genome Announcement of Sphingobium lucknowense F2.</title>
        <authorList>
            <person name="Lal R."/>
            <person name="Negi V."/>
            <person name="Lata P."/>
            <person name="Sangwan N."/>
            <person name="Gupta S.K."/>
            <person name="Rao D.L.N."/>
            <person name="Das S."/>
        </authorList>
    </citation>
    <scope>NUCLEOTIDE SEQUENCE [LARGE SCALE GENOMIC DNA]</scope>
    <source>
        <strain evidence="6 7">F2</strain>
    </source>
</reference>
<dbReference type="AlphaFoldDB" id="A0A8E1C0U8"/>
<keyword evidence="1" id="KW-0805">Transcription regulation</keyword>
<organism evidence="6 7">
    <name type="scientific">Sphingobium indicum F2</name>
    <dbReference type="NCBI Taxonomy" id="1450518"/>
    <lineage>
        <taxon>Bacteria</taxon>
        <taxon>Pseudomonadati</taxon>
        <taxon>Pseudomonadota</taxon>
        <taxon>Alphaproteobacteria</taxon>
        <taxon>Sphingomonadales</taxon>
        <taxon>Sphingomonadaceae</taxon>
        <taxon>Sphingobium</taxon>
    </lineage>
</organism>
<dbReference type="RefSeq" id="WP_020820188.1">
    <property type="nucleotide sequence ID" value="NZ_JANF02000094.1"/>
</dbReference>